<reference evidence="2" key="1">
    <citation type="submission" date="2021-01" db="EMBL/GenBank/DDBJ databases">
        <title>Genomic Encyclopedia of Type Strains, Phase IV (KMG-IV): sequencing the most valuable type-strain genomes for metagenomic binning, comparative biology and taxonomic classification.</title>
        <authorList>
            <person name="Goeker M."/>
        </authorList>
    </citation>
    <scope>NUCLEOTIDE SEQUENCE</scope>
    <source>
        <strain evidence="2">DSM 21943</strain>
    </source>
</reference>
<name>A0ABS2SRK0_9BACI</name>
<dbReference type="GO" id="GO:0016779">
    <property type="term" value="F:nucleotidyltransferase activity"/>
    <property type="evidence" value="ECO:0007669"/>
    <property type="project" value="UniProtKB-KW"/>
</dbReference>
<keyword evidence="3" id="KW-1185">Reference proteome</keyword>
<dbReference type="InterPro" id="IPR045886">
    <property type="entry name" value="ThiF/MoeB/HesA"/>
</dbReference>
<proteinExistence type="predicted"/>
<dbReference type="Pfam" id="PF00899">
    <property type="entry name" value="ThiF"/>
    <property type="match status" value="1"/>
</dbReference>
<evidence type="ECO:0000259" key="1">
    <source>
        <dbReference type="Pfam" id="PF00899"/>
    </source>
</evidence>
<dbReference type="InterPro" id="IPR035985">
    <property type="entry name" value="Ubiquitin-activating_enz"/>
</dbReference>
<comment type="caution">
    <text evidence="2">The sequence shown here is derived from an EMBL/GenBank/DDBJ whole genome shotgun (WGS) entry which is preliminary data.</text>
</comment>
<dbReference type="Gene3D" id="3.40.50.720">
    <property type="entry name" value="NAD(P)-binding Rossmann-like Domain"/>
    <property type="match status" value="1"/>
</dbReference>
<dbReference type="PANTHER" id="PTHR10953">
    <property type="entry name" value="UBIQUITIN-ACTIVATING ENZYME E1"/>
    <property type="match status" value="1"/>
</dbReference>
<keyword evidence="2" id="KW-0548">Nucleotidyltransferase</keyword>
<keyword evidence="2" id="KW-0808">Transferase</keyword>
<dbReference type="RefSeq" id="WP_204465280.1">
    <property type="nucleotide sequence ID" value="NZ_JAFBCV010000003.1"/>
</dbReference>
<dbReference type="EMBL" id="JAFBCV010000003">
    <property type="protein sequence ID" value="MBM7838143.1"/>
    <property type="molecule type" value="Genomic_DNA"/>
</dbReference>
<sequence>MHRFERYSRQLLFPGIGEAGQERLVNSKVLIVGVGALGTVIANHLSRSGVGLIRLVDRDYVEMSNLQRQMLFTEKDVEQLLPKAIAAKQALRNINSSIEVQAFVEDVTVQNIEQLMDGIDVVVDGTDNFQTRFLLNDACFKKGIPFSYGGAVSARGMNAFLVPGKTPCFRCFIESGGSTGETCDTVGVLSPVVDMVASMQAMETIKYLVGAFDKNRRSLSTFDSWSNYRHDIQFQQAKPECPTCQTKEYPSLRVQKEAEVTLCGRNTIQISANKPLELDPIAERLNKVAEIKKTPFLVRARLNEEETVVVFPDGRILVQGTEDLGRARSIFSKYIGN</sequence>
<evidence type="ECO:0000313" key="2">
    <source>
        <dbReference type="EMBL" id="MBM7838143.1"/>
    </source>
</evidence>
<dbReference type="SUPFAM" id="SSF69572">
    <property type="entry name" value="Activating enzymes of the ubiquitin-like proteins"/>
    <property type="match status" value="1"/>
</dbReference>
<protein>
    <submittedName>
        <fullName evidence="2">Adenylyltransferase/sulfurtransferase</fullName>
    </submittedName>
</protein>
<dbReference type="CDD" id="cd00757">
    <property type="entry name" value="ThiF_MoeB_HesA_family"/>
    <property type="match status" value="1"/>
</dbReference>
<dbReference type="Proteomes" id="UP001179280">
    <property type="component" value="Unassembled WGS sequence"/>
</dbReference>
<accession>A0ABS2SRK0</accession>
<organism evidence="2 3">
    <name type="scientific">Shouchella xiaoxiensis</name>
    <dbReference type="NCBI Taxonomy" id="766895"/>
    <lineage>
        <taxon>Bacteria</taxon>
        <taxon>Bacillati</taxon>
        <taxon>Bacillota</taxon>
        <taxon>Bacilli</taxon>
        <taxon>Bacillales</taxon>
        <taxon>Bacillaceae</taxon>
        <taxon>Shouchella</taxon>
    </lineage>
</organism>
<dbReference type="InterPro" id="IPR000594">
    <property type="entry name" value="ThiF_NAD_FAD-bd"/>
</dbReference>
<dbReference type="PANTHER" id="PTHR10953:SF102">
    <property type="entry name" value="ADENYLYLTRANSFERASE AND SULFURTRANSFERASE MOCS3"/>
    <property type="match status" value="1"/>
</dbReference>
<feature type="domain" description="THIF-type NAD/FAD binding fold" evidence="1">
    <location>
        <begin position="7"/>
        <end position="242"/>
    </location>
</feature>
<gene>
    <name evidence="2" type="ORF">JOC54_001374</name>
</gene>
<evidence type="ECO:0000313" key="3">
    <source>
        <dbReference type="Proteomes" id="UP001179280"/>
    </source>
</evidence>